<feature type="region of interest" description="Disordered" evidence="7">
    <location>
        <begin position="1"/>
        <end position="32"/>
    </location>
</feature>
<feature type="transmembrane region" description="Helical" evidence="8">
    <location>
        <begin position="343"/>
        <end position="367"/>
    </location>
</feature>
<dbReference type="Pfam" id="PF07690">
    <property type="entry name" value="MFS_1"/>
    <property type="match status" value="2"/>
</dbReference>
<name>A0A3T0RWA4_9ACTN</name>
<feature type="transmembrane region" description="Helical" evidence="8">
    <location>
        <begin position="45"/>
        <end position="70"/>
    </location>
</feature>
<evidence type="ECO:0000256" key="2">
    <source>
        <dbReference type="ARBA" id="ARBA00022448"/>
    </source>
</evidence>
<accession>A0A3T0RWA4</accession>
<dbReference type="PANTHER" id="PTHR23517">
    <property type="entry name" value="RESISTANCE PROTEIN MDTM, PUTATIVE-RELATED-RELATED"/>
    <property type="match status" value="1"/>
</dbReference>
<keyword evidence="5 8" id="KW-1133">Transmembrane helix</keyword>
<sequence>MTDAHHEDPPPDPRGTGSGRPPSGVKSVGTPRRARSPLTELAMPIYVPSIVWATSYGALAAVMVLAALQIGFSPTLASGVAGITGLVGVLTGPWVGREITRFGDRPAFIVGTLAAVVSLLGALASLYWPAASWSRTVFLIAMVILSISNNIWSLARQSYVAESIPVAMRARALSMLGGMQRMGQVIGPAVGSVAIARWSYPGSFWVQIVMALAALAFVLAFTLPTPEHLGQDVEGVQGSDDVEAPVRDHADRRATTLLAVSVVVLTIVRTNRNVIIPLWGHALGIAPHTITATFAASAVMDSLVFYPSGRLSDRFGRRASLIPTLVIMGAGFIGMAMWQSLVGFVVCACIIGLGNGFGAGIVMTMGADLSPDVDRSTFLGMWQSVQQAGMTAGPFIVAGMVAGLGVGASVWVTGVLSLLGVGYAVVAVPRAYARMGLDDRGRTLEHR</sequence>
<feature type="transmembrane region" description="Helical" evidence="8">
    <location>
        <begin position="76"/>
        <end position="95"/>
    </location>
</feature>
<feature type="transmembrane region" description="Helical" evidence="8">
    <location>
        <begin position="318"/>
        <end position="337"/>
    </location>
</feature>
<keyword evidence="2" id="KW-0813">Transport</keyword>
<dbReference type="AlphaFoldDB" id="A0A3T0RWA4"/>
<dbReference type="GO" id="GO:0022857">
    <property type="term" value="F:transmembrane transporter activity"/>
    <property type="evidence" value="ECO:0007669"/>
    <property type="project" value="InterPro"/>
</dbReference>
<evidence type="ECO:0000256" key="5">
    <source>
        <dbReference type="ARBA" id="ARBA00022989"/>
    </source>
</evidence>
<comment type="subcellular location">
    <subcellularLocation>
        <location evidence="1">Cell membrane</location>
        <topology evidence="1">Multi-pass membrane protein</topology>
    </subcellularLocation>
</comment>
<evidence type="ECO:0000256" key="8">
    <source>
        <dbReference type="SAM" id="Phobius"/>
    </source>
</evidence>
<protein>
    <submittedName>
        <fullName evidence="10">MFS transporter</fullName>
    </submittedName>
</protein>
<dbReference type="PROSITE" id="PS50850">
    <property type="entry name" value="MFS"/>
    <property type="match status" value="1"/>
</dbReference>
<keyword evidence="4 8" id="KW-0812">Transmembrane</keyword>
<keyword evidence="6 8" id="KW-0472">Membrane</keyword>
<evidence type="ECO:0000256" key="3">
    <source>
        <dbReference type="ARBA" id="ARBA00022475"/>
    </source>
</evidence>
<dbReference type="Proteomes" id="UP000285875">
    <property type="component" value="Chromosome"/>
</dbReference>
<dbReference type="InterPro" id="IPR020846">
    <property type="entry name" value="MFS_dom"/>
</dbReference>
<dbReference type="GO" id="GO:0005886">
    <property type="term" value="C:plasma membrane"/>
    <property type="evidence" value="ECO:0007669"/>
    <property type="project" value="UniProtKB-SubCell"/>
</dbReference>
<feature type="transmembrane region" description="Helical" evidence="8">
    <location>
        <begin position="107"/>
        <end position="130"/>
    </location>
</feature>
<dbReference type="InterPro" id="IPR050171">
    <property type="entry name" value="MFS_Transporters"/>
</dbReference>
<evidence type="ECO:0000256" key="1">
    <source>
        <dbReference type="ARBA" id="ARBA00004651"/>
    </source>
</evidence>
<evidence type="ECO:0000256" key="7">
    <source>
        <dbReference type="SAM" id="MobiDB-lite"/>
    </source>
</evidence>
<dbReference type="EMBL" id="CP025570">
    <property type="protein sequence ID" value="AZZ38427.1"/>
    <property type="molecule type" value="Genomic_DNA"/>
</dbReference>
<feature type="transmembrane region" description="Helical" evidence="8">
    <location>
        <begin position="285"/>
        <end position="306"/>
    </location>
</feature>
<gene>
    <name evidence="10" type="ORF">C0Z10_00165</name>
</gene>
<feature type="compositionally biased region" description="Basic and acidic residues" evidence="7">
    <location>
        <begin position="1"/>
        <end position="11"/>
    </location>
</feature>
<dbReference type="InterPro" id="IPR005829">
    <property type="entry name" value="Sugar_transporter_CS"/>
</dbReference>
<organism evidence="10 11">
    <name type="scientific">Acidipropionibacterium jensenii</name>
    <dbReference type="NCBI Taxonomy" id="1749"/>
    <lineage>
        <taxon>Bacteria</taxon>
        <taxon>Bacillati</taxon>
        <taxon>Actinomycetota</taxon>
        <taxon>Actinomycetes</taxon>
        <taxon>Propionibacteriales</taxon>
        <taxon>Propionibacteriaceae</taxon>
        <taxon>Acidipropionibacterium</taxon>
    </lineage>
</organism>
<dbReference type="KEGG" id="aji:C0Z10_00165"/>
<evidence type="ECO:0000313" key="11">
    <source>
        <dbReference type="Proteomes" id="UP000285875"/>
    </source>
</evidence>
<proteinExistence type="predicted"/>
<dbReference type="InterPro" id="IPR011701">
    <property type="entry name" value="MFS"/>
</dbReference>
<reference evidence="11" key="1">
    <citation type="submission" date="2017-12" db="EMBL/GenBank/DDBJ databases">
        <title>Whole genome sequencing of Acidipropionibacterium jensenii strains JS279 and JS280.</title>
        <authorList>
            <person name="Deptula P."/>
            <person name="Laine P."/>
            <person name="Smolander O.-P."/>
            <person name="Paulin L."/>
            <person name="Auvinen P."/>
            <person name="Varmanen P."/>
        </authorList>
    </citation>
    <scope>NUCLEOTIDE SEQUENCE [LARGE SCALE GENOMIC DNA]</scope>
    <source>
        <strain evidence="11">JS280</strain>
    </source>
</reference>
<feature type="domain" description="Major facilitator superfamily (MFS) profile" evidence="9">
    <location>
        <begin position="41"/>
        <end position="432"/>
    </location>
</feature>
<dbReference type="SUPFAM" id="SSF103473">
    <property type="entry name" value="MFS general substrate transporter"/>
    <property type="match status" value="1"/>
</dbReference>
<evidence type="ECO:0000313" key="10">
    <source>
        <dbReference type="EMBL" id="AZZ38427.1"/>
    </source>
</evidence>
<dbReference type="InterPro" id="IPR036259">
    <property type="entry name" value="MFS_trans_sf"/>
</dbReference>
<evidence type="ECO:0000256" key="4">
    <source>
        <dbReference type="ARBA" id="ARBA00022692"/>
    </source>
</evidence>
<evidence type="ECO:0000259" key="9">
    <source>
        <dbReference type="PROSITE" id="PS50850"/>
    </source>
</evidence>
<evidence type="ECO:0000256" key="6">
    <source>
        <dbReference type="ARBA" id="ARBA00023136"/>
    </source>
</evidence>
<keyword evidence="3" id="KW-1003">Cell membrane</keyword>
<dbReference type="PROSITE" id="PS00216">
    <property type="entry name" value="SUGAR_TRANSPORT_1"/>
    <property type="match status" value="1"/>
</dbReference>
<dbReference type="PANTHER" id="PTHR23517:SF3">
    <property type="entry name" value="INTEGRAL MEMBRANE TRANSPORT PROTEIN"/>
    <property type="match status" value="1"/>
</dbReference>
<feature type="transmembrane region" description="Helical" evidence="8">
    <location>
        <begin position="414"/>
        <end position="433"/>
    </location>
</feature>
<feature type="transmembrane region" description="Helical" evidence="8">
    <location>
        <begin position="136"/>
        <end position="155"/>
    </location>
</feature>
<dbReference type="Gene3D" id="1.20.1250.20">
    <property type="entry name" value="MFS general substrate transporter like domains"/>
    <property type="match status" value="2"/>
</dbReference>
<feature type="transmembrane region" description="Helical" evidence="8">
    <location>
        <begin position="204"/>
        <end position="223"/>
    </location>
</feature>